<proteinExistence type="predicted"/>
<dbReference type="Gene3D" id="1.10.260.40">
    <property type="entry name" value="lambda repressor-like DNA-binding domains"/>
    <property type="match status" value="1"/>
</dbReference>
<dbReference type="SUPFAM" id="SSF47413">
    <property type="entry name" value="lambda repressor-like DNA-binding domains"/>
    <property type="match status" value="1"/>
</dbReference>
<reference evidence="2" key="1">
    <citation type="journal article" date="2021" name="Proc. Natl. Acad. Sci. U.S.A.">
        <title>A Catalog of Tens of Thousands of Viruses from Human Metagenomes Reveals Hidden Associations with Chronic Diseases.</title>
        <authorList>
            <person name="Tisza M.J."/>
            <person name="Buck C.B."/>
        </authorList>
    </citation>
    <scope>NUCLEOTIDE SEQUENCE</scope>
    <source>
        <strain evidence="2">CtQ5V6</strain>
    </source>
</reference>
<evidence type="ECO:0000259" key="1">
    <source>
        <dbReference type="PROSITE" id="PS50943"/>
    </source>
</evidence>
<protein>
    <submittedName>
        <fullName evidence="2">Repressor protein</fullName>
    </submittedName>
</protein>
<dbReference type="Pfam" id="PF12844">
    <property type="entry name" value="HTH_19"/>
    <property type="match status" value="1"/>
</dbReference>
<dbReference type="EMBL" id="BK059134">
    <property type="protein sequence ID" value="DAE33373.1"/>
    <property type="molecule type" value="Genomic_DNA"/>
</dbReference>
<dbReference type="InterPro" id="IPR001387">
    <property type="entry name" value="Cro/C1-type_HTH"/>
</dbReference>
<dbReference type="InterPro" id="IPR010982">
    <property type="entry name" value="Lambda_DNA-bd_dom_sf"/>
</dbReference>
<sequence length="111" mass="12394">MTPLERIRLLCKKAGISMTALEEKLEFSNGSISKPKDIPSSRIIKIAEYFGVSADWILTGEENSAFSDESIHLASKIVLDAELSSKIEKLLSLSDKKKKHVFELIDLLSEE</sequence>
<dbReference type="SMART" id="SM00530">
    <property type="entry name" value="HTH_XRE"/>
    <property type="match status" value="1"/>
</dbReference>
<evidence type="ECO:0000313" key="2">
    <source>
        <dbReference type="EMBL" id="DAE33373.1"/>
    </source>
</evidence>
<accession>A0A8S5RQL1</accession>
<dbReference type="PROSITE" id="PS50943">
    <property type="entry name" value="HTH_CROC1"/>
    <property type="match status" value="1"/>
</dbReference>
<feature type="domain" description="HTH cro/C1-type" evidence="1">
    <location>
        <begin position="7"/>
        <end position="57"/>
    </location>
</feature>
<dbReference type="GO" id="GO:0003677">
    <property type="term" value="F:DNA binding"/>
    <property type="evidence" value="ECO:0007669"/>
    <property type="project" value="InterPro"/>
</dbReference>
<dbReference type="CDD" id="cd00093">
    <property type="entry name" value="HTH_XRE"/>
    <property type="match status" value="1"/>
</dbReference>
<organism evidence="2">
    <name type="scientific">virus sp. ctQ5V6</name>
    <dbReference type="NCBI Taxonomy" id="2825815"/>
    <lineage>
        <taxon>Viruses</taxon>
    </lineage>
</organism>
<name>A0A8S5RQL1_9VIRU</name>